<dbReference type="Gramene" id="QL02p020109:mrna">
    <property type="protein sequence ID" value="QL02p020109:mrna"/>
    <property type="gene ID" value="QL02p020109"/>
</dbReference>
<keyword evidence="1" id="KW-0175">Coiled coil</keyword>
<dbReference type="InParanoid" id="A0A7N2KTW0"/>
<feature type="region of interest" description="Disordered" evidence="2">
    <location>
        <begin position="69"/>
        <end position="99"/>
    </location>
</feature>
<feature type="coiled-coil region" evidence="1">
    <location>
        <begin position="173"/>
        <end position="207"/>
    </location>
</feature>
<accession>A0A7N2KTW0</accession>
<protein>
    <recommendedName>
        <fullName evidence="5">BZIP domain-containing protein</fullName>
    </recommendedName>
</protein>
<feature type="compositionally biased region" description="Low complexity" evidence="2">
    <location>
        <begin position="87"/>
        <end position="99"/>
    </location>
</feature>
<dbReference type="Proteomes" id="UP000594261">
    <property type="component" value="Chromosome 2"/>
</dbReference>
<name>A0A7N2KTW0_QUELO</name>
<evidence type="ECO:0008006" key="5">
    <source>
        <dbReference type="Google" id="ProtNLM"/>
    </source>
</evidence>
<sequence length="288" mass="31840">MMARDEWMRAAMTDDMVVVQLLVRLKQSQAASSSSSLKSPPRAVVPLRWGIRQPRSRSATLRCDAAVSRRKDADSTRCSPTTPLSWSGGASPSATADDSTSFHTSLSYAATARSKRNPVSHRPAATYRHLPYVVATWPLEALLYLLRLSYHDDMGTATNESTATKRTRRKKTFAELKEEESSLLNERIQLNKELETLRATFKEQSARNESFKKMKLDLGLHSAMNLSASQRVGSSTLTVQDTNDNRPQLDSCEADKAASTGCSNLMLPDLNMVPTEEDSGSETLYGMS</sequence>
<reference evidence="4" key="1">
    <citation type="journal article" date="2016" name="G3 (Bethesda)">
        <title>First Draft Assembly and Annotation of the Genome of a California Endemic Oak Quercus lobata Nee (Fagaceae).</title>
        <authorList>
            <person name="Sork V.L."/>
            <person name="Fitz-Gibbon S.T."/>
            <person name="Puiu D."/>
            <person name="Crepeau M."/>
            <person name="Gugger P.F."/>
            <person name="Sherman R."/>
            <person name="Stevens K."/>
            <person name="Langley C.H."/>
            <person name="Pellegrini M."/>
            <person name="Salzberg S.L."/>
        </authorList>
    </citation>
    <scope>NUCLEOTIDE SEQUENCE [LARGE SCALE GENOMIC DNA]</scope>
    <source>
        <strain evidence="4">cv. SW786</strain>
    </source>
</reference>
<dbReference type="PANTHER" id="PTHR35099:SF2">
    <property type="entry name" value="OS02G0182700 PROTEIN"/>
    <property type="match status" value="1"/>
</dbReference>
<organism evidence="3 4">
    <name type="scientific">Quercus lobata</name>
    <name type="common">Valley oak</name>
    <dbReference type="NCBI Taxonomy" id="97700"/>
    <lineage>
        <taxon>Eukaryota</taxon>
        <taxon>Viridiplantae</taxon>
        <taxon>Streptophyta</taxon>
        <taxon>Embryophyta</taxon>
        <taxon>Tracheophyta</taxon>
        <taxon>Spermatophyta</taxon>
        <taxon>Magnoliopsida</taxon>
        <taxon>eudicotyledons</taxon>
        <taxon>Gunneridae</taxon>
        <taxon>Pentapetalae</taxon>
        <taxon>rosids</taxon>
        <taxon>fabids</taxon>
        <taxon>Fagales</taxon>
        <taxon>Fagaceae</taxon>
        <taxon>Quercus</taxon>
    </lineage>
</organism>
<dbReference type="OMA" id="EWMRAAM"/>
<proteinExistence type="predicted"/>
<reference evidence="3" key="2">
    <citation type="submission" date="2021-01" db="UniProtKB">
        <authorList>
            <consortium name="EnsemblPlants"/>
        </authorList>
    </citation>
    <scope>IDENTIFICATION</scope>
</reference>
<evidence type="ECO:0000313" key="4">
    <source>
        <dbReference type="Proteomes" id="UP000594261"/>
    </source>
</evidence>
<feature type="compositionally biased region" description="Polar residues" evidence="2">
    <location>
        <begin position="76"/>
        <end position="85"/>
    </location>
</feature>
<dbReference type="FunCoup" id="A0A7N2KTW0">
    <property type="interactions" value="539"/>
</dbReference>
<evidence type="ECO:0000256" key="2">
    <source>
        <dbReference type="SAM" id="MobiDB-lite"/>
    </source>
</evidence>
<dbReference type="EnsemblPlants" id="QL02p020109:mrna">
    <property type="protein sequence ID" value="QL02p020109:mrna"/>
    <property type="gene ID" value="QL02p020109"/>
</dbReference>
<dbReference type="PANTHER" id="PTHR35099">
    <property type="entry name" value="OS02G0182700 PROTEIN"/>
    <property type="match status" value="1"/>
</dbReference>
<keyword evidence="4" id="KW-1185">Reference proteome</keyword>
<evidence type="ECO:0000256" key="1">
    <source>
        <dbReference type="SAM" id="Coils"/>
    </source>
</evidence>
<evidence type="ECO:0000313" key="3">
    <source>
        <dbReference type="EnsemblPlants" id="QL02p020109:mrna"/>
    </source>
</evidence>
<feature type="region of interest" description="Disordered" evidence="2">
    <location>
        <begin position="268"/>
        <end position="288"/>
    </location>
</feature>
<dbReference type="AlphaFoldDB" id="A0A7N2KTW0"/>